<feature type="signal peptide" evidence="1">
    <location>
        <begin position="1"/>
        <end position="20"/>
    </location>
</feature>
<comment type="caution">
    <text evidence="2">The sequence shown here is derived from an EMBL/GenBank/DDBJ whole genome shotgun (WGS) entry which is preliminary data.</text>
</comment>
<sequence length="206" mass="23271">MRGLIFVVVLTFCLPLSVLAVDEPPHTVVLKDHKFELRQYRAMLIAEVTVTGDMRRAGNSGFKPLADYIFGNNTSAEKMQMTAPVTRTESTKIAMTAPVTRVENDDKSWTVAFVMPVKWTKETLPQPNNPDISIREVPAELIASIRFSGRGSEVSHKKKQLELEQWIDQQGYVVAGEPRYAGYDAPWVLWPLRRNEVMIPVVSENL</sequence>
<dbReference type="InParanoid" id="A0A395JIL5"/>
<dbReference type="InterPro" id="IPR006917">
    <property type="entry name" value="SOUL_heme-bd"/>
</dbReference>
<keyword evidence="3" id="KW-1185">Reference proteome</keyword>
<evidence type="ECO:0000256" key="1">
    <source>
        <dbReference type="SAM" id="SignalP"/>
    </source>
</evidence>
<gene>
    <name evidence="2" type="ORF">DFR28_103338</name>
</gene>
<dbReference type="EMBL" id="QNRT01000003">
    <property type="protein sequence ID" value="RBP49906.1"/>
    <property type="molecule type" value="Genomic_DNA"/>
</dbReference>
<dbReference type="Proteomes" id="UP000253083">
    <property type="component" value="Unassembled WGS sequence"/>
</dbReference>
<protein>
    <submittedName>
        <fullName evidence="2">SOUL heme-binding protein</fullName>
    </submittedName>
</protein>
<dbReference type="Pfam" id="PF04832">
    <property type="entry name" value="SOUL"/>
    <property type="match status" value="1"/>
</dbReference>
<dbReference type="AlphaFoldDB" id="A0A395JIL5"/>
<dbReference type="PANTHER" id="PTHR11220">
    <property type="entry name" value="HEME-BINDING PROTEIN-RELATED"/>
    <property type="match status" value="1"/>
</dbReference>
<dbReference type="RefSeq" id="WP_113954891.1">
    <property type="nucleotide sequence ID" value="NZ_QNRT01000003.1"/>
</dbReference>
<dbReference type="InterPro" id="IPR011256">
    <property type="entry name" value="Reg_factor_effector_dom_sf"/>
</dbReference>
<organism evidence="2 3">
    <name type="scientific">Arenicella xantha</name>
    <dbReference type="NCBI Taxonomy" id="644221"/>
    <lineage>
        <taxon>Bacteria</taxon>
        <taxon>Pseudomonadati</taxon>
        <taxon>Pseudomonadota</taxon>
        <taxon>Gammaproteobacteria</taxon>
        <taxon>Arenicellales</taxon>
        <taxon>Arenicellaceae</taxon>
        <taxon>Arenicella</taxon>
    </lineage>
</organism>
<accession>A0A395JIL5</accession>
<dbReference type="OrthoDB" id="2156220at2"/>
<dbReference type="PANTHER" id="PTHR11220:SF58">
    <property type="entry name" value="SOUL HEME-BINDING FAMILY PROTEIN"/>
    <property type="match status" value="1"/>
</dbReference>
<name>A0A395JIL5_9GAMM</name>
<evidence type="ECO:0000313" key="3">
    <source>
        <dbReference type="Proteomes" id="UP000253083"/>
    </source>
</evidence>
<dbReference type="Gene3D" id="3.20.80.10">
    <property type="entry name" value="Regulatory factor, effector binding domain"/>
    <property type="match status" value="1"/>
</dbReference>
<reference evidence="2 3" key="1">
    <citation type="submission" date="2018-06" db="EMBL/GenBank/DDBJ databases">
        <title>Genomic Encyclopedia of Type Strains, Phase IV (KMG-IV): sequencing the most valuable type-strain genomes for metagenomic binning, comparative biology and taxonomic classification.</title>
        <authorList>
            <person name="Goeker M."/>
        </authorList>
    </citation>
    <scope>NUCLEOTIDE SEQUENCE [LARGE SCALE GENOMIC DNA]</scope>
    <source>
        <strain evidence="2 3">DSM 24032</strain>
    </source>
</reference>
<dbReference type="SUPFAM" id="SSF55136">
    <property type="entry name" value="Probable bacterial effector-binding domain"/>
    <property type="match status" value="1"/>
</dbReference>
<proteinExistence type="predicted"/>
<evidence type="ECO:0000313" key="2">
    <source>
        <dbReference type="EMBL" id="RBP49906.1"/>
    </source>
</evidence>
<keyword evidence="1" id="KW-0732">Signal</keyword>
<feature type="chain" id="PRO_5017237291" evidence="1">
    <location>
        <begin position="21"/>
        <end position="206"/>
    </location>
</feature>